<dbReference type="GO" id="GO:0016168">
    <property type="term" value="F:chlorophyll binding"/>
    <property type="evidence" value="ECO:0007669"/>
    <property type="project" value="UniProtKB-KW"/>
</dbReference>
<dbReference type="InterPro" id="IPR022796">
    <property type="entry name" value="Chloroa_b-bind"/>
</dbReference>
<evidence type="ECO:0000313" key="6">
    <source>
        <dbReference type="EMBL" id="CAE8684716.1"/>
    </source>
</evidence>
<keyword evidence="2" id="KW-0150">Chloroplast</keyword>
<evidence type="ECO:0000256" key="1">
    <source>
        <dbReference type="ARBA" id="ARBA00004229"/>
    </source>
</evidence>
<comment type="subcellular location">
    <subcellularLocation>
        <location evidence="1">Plastid</location>
        <location evidence="1">Chloroplast</location>
    </subcellularLocation>
</comment>
<dbReference type="GO" id="GO:0009507">
    <property type="term" value="C:chloroplast"/>
    <property type="evidence" value="ECO:0007669"/>
    <property type="project" value="UniProtKB-SubCell"/>
</dbReference>
<dbReference type="SUPFAM" id="SSF103511">
    <property type="entry name" value="Chlorophyll a-b binding protein"/>
    <property type="match status" value="1"/>
</dbReference>
<sequence>MAVSSWLAGAACITSAGANAPLSFVALRSSPSPRKCKQPGVMEASRISRPPLGVVQAPTAAKLQMRAAAGARQQQQITSCTQLLAIAGVASMFRRARTRRALFAGLGKSRCKTPAATVAQFFKGGEVFTKDVPALAGDGQTKFFRPEEQVGVLEAIGFFDPLGFTDGNGFWKPVRGLKTVGFGADRGGFGVVEPGNSTRSADELWFRRLREAELKHARVAMLAALGFVVEHIVRVPGFEESQEGIANAFLDERWTRILCLLFIFCGQFERNQFRQEPDREVGDFGNPLKLGQYTTEMRLNELITGRLAMTAVAIIAAVELVTGSPATQVWFPFS</sequence>
<evidence type="ECO:0000256" key="5">
    <source>
        <dbReference type="PIRSR" id="PIRSR601344-1"/>
    </source>
</evidence>
<evidence type="ECO:0000256" key="3">
    <source>
        <dbReference type="ARBA" id="ARBA00022531"/>
    </source>
</evidence>
<dbReference type="Gene3D" id="1.10.3460.10">
    <property type="entry name" value="Chlorophyll a/b binding protein domain"/>
    <property type="match status" value="1"/>
</dbReference>
<feature type="binding site" description="axial binding residue" evidence="5">
    <location>
        <position position="267"/>
    </location>
    <ligand>
        <name>chlorophyll b</name>
        <dbReference type="ChEBI" id="CHEBI:61721"/>
        <label>1</label>
    </ligand>
    <ligandPart>
        <name>Mg</name>
        <dbReference type="ChEBI" id="CHEBI:25107"/>
    </ligandPart>
</feature>
<feature type="binding site" evidence="5">
    <location>
        <position position="216"/>
    </location>
    <ligand>
        <name>chlorophyll a</name>
        <dbReference type="ChEBI" id="CHEBI:58416"/>
        <label>5</label>
    </ligand>
</feature>
<dbReference type="PANTHER" id="PTHR21649">
    <property type="entry name" value="CHLOROPHYLL A/B BINDING PROTEIN"/>
    <property type="match status" value="1"/>
</dbReference>
<keyword evidence="5" id="KW-0157">Chromophore</keyword>
<keyword evidence="4" id="KW-0934">Plastid</keyword>
<accession>A0A813JSH2</accession>
<gene>
    <name evidence="6" type="ORF">PGLA2088_LOCUS24076</name>
</gene>
<name>A0A813JSH2_POLGL</name>
<reference evidence="6" key="1">
    <citation type="submission" date="2021-02" db="EMBL/GenBank/DDBJ databases">
        <authorList>
            <person name="Dougan E. K."/>
            <person name="Rhodes N."/>
            <person name="Thang M."/>
            <person name="Chan C."/>
        </authorList>
    </citation>
    <scope>NUCLEOTIDE SEQUENCE</scope>
</reference>
<dbReference type="EMBL" id="CAJNNW010026354">
    <property type="protein sequence ID" value="CAE8684716.1"/>
    <property type="molecule type" value="Genomic_DNA"/>
</dbReference>
<feature type="binding site" evidence="5">
    <location>
        <position position="250"/>
    </location>
    <ligand>
        <name>chlorophyll a</name>
        <dbReference type="ChEBI" id="CHEBI:58416"/>
        <label>1</label>
    </ligand>
</feature>
<evidence type="ECO:0000256" key="4">
    <source>
        <dbReference type="ARBA" id="ARBA00022640"/>
    </source>
</evidence>
<keyword evidence="5" id="KW-0148">Chlorophyll</keyword>
<dbReference type="GO" id="GO:0016020">
    <property type="term" value="C:membrane"/>
    <property type="evidence" value="ECO:0007669"/>
    <property type="project" value="InterPro"/>
</dbReference>
<feature type="binding site" description="axial binding residue" evidence="5">
    <location>
        <position position="218"/>
    </location>
    <ligand>
        <name>chlorophyll b</name>
        <dbReference type="ChEBI" id="CHEBI:61721"/>
        <label>1</label>
    </ligand>
    <ligandPart>
        <name>Mg</name>
        <dbReference type="ChEBI" id="CHEBI:25107"/>
    </ligandPart>
</feature>
<keyword evidence="3" id="KW-0602">Photosynthesis</keyword>
<feature type="binding site" evidence="5">
    <location>
        <position position="306"/>
    </location>
    <ligand>
        <name>chlorophyll a</name>
        <dbReference type="ChEBI" id="CHEBI:58416"/>
        <label>1</label>
    </ligand>
</feature>
<dbReference type="GO" id="GO:0009765">
    <property type="term" value="P:photosynthesis, light harvesting"/>
    <property type="evidence" value="ECO:0007669"/>
    <property type="project" value="InterPro"/>
</dbReference>
<evidence type="ECO:0000256" key="2">
    <source>
        <dbReference type="ARBA" id="ARBA00022528"/>
    </source>
</evidence>
<dbReference type="Proteomes" id="UP000626109">
    <property type="component" value="Unassembled WGS sequence"/>
</dbReference>
<dbReference type="Pfam" id="PF00504">
    <property type="entry name" value="Chloroa_b-bind"/>
    <property type="match status" value="1"/>
</dbReference>
<proteinExistence type="predicted"/>
<dbReference type="AlphaFoldDB" id="A0A813JSH2"/>
<protein>
    <submittedName>
        <fullName evidence="6">Uncharacterized protein</fullName>
    </submittedName>
</protein>
<organism evidence="6 7">
    <name type="scientific">Polarella glacialis</name>
    <name type="common">Dinoflagellate</name>
    <dbReference type="NCBI Taxonomy" id="89957"/>
    <lineage>
        <taxon>Eukaryota</taxon>
        <taxon>Sar</taxon>
        <taxon>Alveolata</taxon>
        <taxon>Dinophyceae</taxon>
        <taxon>Suessiales</taxon>
        <taxon>Suessiaceae</taxon>
        <taxon>Polarella</taxon>
    </lineage>
</organism>
<feature type="binding site" evidence="5">
    <location>
        <position position="301"/>
    </location>
    <ligand>
        <name>chlorophyll a</name>
        <dbReference type="ChEBI" id="CHEBI:58416"/>
        <label>1</label>
    </ligand>
</feature>
<dbReference type="InterPro" id="IPR001344">
    <property type="entry name" value="Chloro_AB-bd_pln"/>
</dbReference>
<evidence type="ECO:0000313" key="7">
    <source>
        <dbReference type="Proteomes" id="UP000626109"/>
    </source>
</evidence>
<feature type="binding site" evidence="5">
    <location>
        <position position="213"/>
    </location>
    <ligand>
        <name>chlorophyll a</name>
        <dbReference type="ChEBI" id="CHEBI:58416"/>
        <label>1</label>
    </ligand>
</feature>
<comment type="caution">
    <text evidence="6">The sequence shown here is derived from an EMBL/GenBank/DDBJ whole genome shotgun (WGS) entry which is preliminary data.</text>
</comment>